<dbReference type="PANTHER" id="PTHR43398:SF1">
    <property type="entry name" value="DOLICHOL-PHOSPHATE MANNOSYLTRANSFERASE SUBUNIT 1"/>
    <property type="match status" value="1"/>
</dbReference>
<protein>
    <submittedName>
        <fullName evidence="6">Putative dolichyl-phosphate mannose synthase</fullName>
    </submittedName>
</protein>
<dbReference type="Gene3D" id="3.90.550.10">
    <property type="entry name" value="Spore Coat Polysaccharide Biosynthesis Protein SpsA, Chain A"/>
    <property type="match status" value="1"/>
</dbReference>
<dbReference type="AlphaFoldDB" id="A0A1E3X999"/>
<dbReference type="Proteomes" id="UP000094056">
    <property type="component" value="Unassembled WGS sequence"/>
</dbReference>
<keyword evidence="3" id="KW-0808">Transferase</keyword>
<evidence type="ECO:0000256" key="4">
    <source>
        <dbReference type="SAM" id="Phobius"/>
    </source>
</evidence>
<dbReference type="InterPro" id="IPR001173">
    <property type="entry name" value="Glyco_trans_2-like"/>
</dbReference>
<evidence type="ECO:0000313" key="6">
    <source>
        <dbReference type="EMBL" id="ODS32182.1"/>
    </source>
</evidence>
<name>A0A1E3X999_9BACT</name>
<evidence type="ECO:0000256" key="3">
    <source>
        <dbReference type="ARBA" id="ARBA00022679"/>
    </source>
</evidence>
<proteinExistence type="inferred from homology"/>
<evidence type="ECO:0000256" key="2">
    <source>
        <dbReference type="ARBA" id="ARBA00022676"/>
    </source>
</evidence>
<evidence type="ECO:0000313" key="7">
    <source>
        <dbReference type="Proteomes" id="UP000094056"/>
    </source>
</evidence>
<gene>
    <name evidence="6" type="ORF">SCARUB_02701</name>
</gene>
<comment type="caution">
    <text evidence="6">The sequence shown here is derived from an EMBL/GenBank/DDBJ whole genome shotgun (WGS) entry which is preliminary data.</text>
</comment>
<evidence type="ECO:0000259" key="5">
    <source>
        <dbReference type="Pfam" id="PF00535"/>
    </source>
</evidence>
<dbReference type="PANTHER" id="PTHR43398">
    <property type="entry name" value="DOLICHOL-PHOSPHATE MANNOSYLTRANSFERASE SUBUNIT 1"/>
    <property type="match status" value="1"/>
</dbReference>
<dbReference type="CDD" id="cd04179">
    <property type="entry name" value="DPM_DPG-synthase_like"/>
    <property type="match status" value="1"/>
</dbReference>
<accession>A0A1E3X999</accession>
<keyword evidence="4" id="KW-0472">Membrane</keyword>
<dbReference type="GO" id="GO:0016020">
    <property type="term" value="C:membrane"/>
    <property type="evidence" value="ECO:0007669"/>
    <property type="project" value="GOC"/>
</dbReference>
<keyword evidence="4" id="KW-1133">Transmembrane helix</keyword>
<dbReference type="EMBL" id="MAYW01000074">
    <property type="protein sequence ID" value="ODS32182.1"/>
    <property type="molecule type" value="Genomic_DNA"/>
</dbReference>
<dbReference type="GO" id="GO:0009247">
    <property type="term" value="P:glycolipid biosynthetic process"/>
    <property type="evidence" value="ECO:0007669"/>
    <property type="project" value="TreeGrafter"/>
</dbReference>
<keyword evidence="2" id="KW-0328">Glycosyltransferase</keyword>
<dbReference type="SUPFAM" id="SSF53448">
    <property type="entry name" value="Nucleotide-diphospho-sugar transferases"/>
    <property type="match status" value="1"/>
</dbReference>
<evidence type="ECO:0000256" key="1">
    <source>
        <dbReference type="ARBA" id="ARBA00006739"/>
    </source>
</evidence>
<dbReference type="PATRIC" id="fig|1872076.5.peg.3197"/>
<dbReference type="GO" id="GO:0004582">
    <property type="term" value="F:dolichyl-phosphate beta-D-mannosyltransferase activity"/>
    <property type="evidence" value="ECO:0007669"/>
    <property type="project" value="InterPro"/>
</dbReference>
<comment type="similarity">
    <text evidence="1">Belongs to the glycosyltransferase 2 family.</text>
</comment>
<dbReference type="Pfam" id="PF00535">
    <property type="entry name" value="Glycos_transf_2"/>
    <property type="match status" value="1"/>
</dbReference>
<keyword evidence="4" id="KW-0812">Transmembrane</keyword>
<feature type="domain" description="Glycosyltransferase 2-like" evidence="5">
    <location>
        <begin position="8"/>
        <end position="165"/>
    </location>
</feature>
<sequence length="266" mass="30076">MDKSKILIIVPSYREEENIVRVLQGLEKYVPDIDVLIIIDGSKDLTEEIVAFNDYNSLVHPFNLGYGVAVQTGYKYAVKNGYDIVVQIDGDGQHDPKYIIPLVNTLSNNDVDVAIGSRFLEGGSYDVPIARKIGIKFFSKIASLITRQKISDSTSGFQALNRKAFNYFSKVDNFPYDYPDADTIITLIFAGFRIKEIPVIMYDRLNGKSMTTGLKTLIYVIKMLISILITVLRKKKIYEDSEELSNLVYTDKKIRPVATTNVKLLH</sequence>
<feature type="transmembrane region" description="Helical" evidence="4">
    <location>
        <begin position="216"/>
        <end position="232"/>
    </location>
</feature>
<dbReference type="InterPro" id="IPR039528">
    <property type="entry name" value="DPM1-like"/>
</dbReference>
<reference evidence="6 7" key="1">
    <citation type="submission" date="2016-07" db="EMBL/GenBank/DDBJ databases">
        <title>Draft genome of Scalindua rubra, obtained from a brine-seawater interface in the Red Sea, sheds light on salt adaptation in anammox bacteria.</title>
        <authorList>
            <person name="Speth D.R."/>
            <person name="Lagkouvardos I."/>
            <person name="Wang Y."/>
            <person name="Qian P.-Y."/>
            <person name="Dutilh B.E."/>
            <person name="Jetten M.S."/>
        </authorList>
    </citation>
    <scope>NUCLEOTIDE SEQUENCE [LARGE SCALE GENOMIC DNA]</scope>
    <source>
        <strain evidence="6">BSI-1</strain>
    </source>
</reference>
<organism evidence="6 7">
    <name type="scientific">Candidatus Scalindua rubra</name>
    <dbReference type="NCBI Taxonomy" id="1872076"/>
    <lineage>
        <taxon>Bacteria</taxon>
        <taxon>Pseudomonadati</taxon>
        <taxon>Planctomycetota</taxon>
        <taxon>Candidatus Brocadiia</taxon>
        <taxon>Candidatus Brocadiales</taxon>
        <taxon>Candidatus Scalinduaceae</taxon>
        <taxon>Candidatus Scalindua</taxon>
    </lineage>
</organism>
<dbReference type="InterPro" id="IPR029044">
    <property type="entry name" value="Nucleotide-diphossugar_trans"/>
</dbReference>